<dbReference type="EMBL" id="PPUZ01000087">
    <property type="protein sequence ID" value="RZM72703.1"/>
    <property type="molecule type" value="Genomic_DNA"/>
</dbReference>
<evidence type="ECO:0000313" key="5">
    <source>
        <dbReference type="Proteomes" id="UP000292345"/>
    </source>
</evidence>
<gene>
    <name evidence="4" type="ORF">C3B51_21655</name>
</gene>
<dbReference type="AlphaFoldDB" id="A0A4Q7DZV9"/>
<dbReference type="SUPFAM" id="SSF52038">
    <property type="entry name" value="Barstar-related"/>
    <property type="match status" value="1"/>
</dbReference>
<dbReference type="Gene3D" id="3.30.370.10">
    <property type="entry name" value="Barstar-like"/>
    <property type="match status" value="1"/>
</dbReference>
<name>A0A4Q7DZV9_9GAMM</name>
<dbReference type="Pfam" id="PF14206">
    <property type="entry name" value="Cys_rich_CPCC"/>
    <property type="match status" value="1"/>
</dbReference>
<dbReference type="InterPro" id="IPR025983">
    <property type="entry name" value="Cys_rich_CPCC"/>
</dbReference>
<evidence type="ECO:0000259" key="2">
    <source>
        <dbReference type="Pfam" id="PF01337"/>
    </source>
</evidence>
<comment type="caution">
    <text evidence="4">The sequence shown here is derived from an EMBL/GenBank/DDBJ whole genome shotgun (WGS) entry which is preliminary data.</text>
</comment>
<dbReference type="Proteomes" id="UP000292345">
    <property type="component" value="Unassembled WGS sequence"/>
</dbReference>
<feature type="domain" description="Barstar (barnase inhibitor)" evidence="2">
    <location>
        <begin position="8"/>
        <end position="85"/>
    </location>
</feature>
<dbReference type="InterPro" id="IPR000468">
    <property type="entry name" value="Barstar"/>
</dbReference>
<comment type="similarity">
    <text evidence="1">Belongs to the barstar family.</text>
</comment>
<proteinExistence type="inferred from homology"/>
<sequence>MYRTPELKIEIKSGMDIGEIHSLLAKALEFPDYYGKNWDAFDECINDDEASNPPGKLIVKGWDHFVREHLKDAKLFWSCLDERTDTKKPTEVLVTPRACPCCGYLTLSDWVSGSWEICSVCSWEDDEVQFRNPDYEGGANRESLNQARARFSGKQVPKEIVRDFRATYS</sequence>
<evidence type="ECO:0008006" key="6">
    <source>
        <dbReference type="Google" id="ProtNLM"/>
    </source>
</evidence>
<feature type="domain" description="Cysteine-rich CPCC" evidence="3">
    <location>
        <begin position="98"/>
        <end position="152"/>
    </location>
</feature>
<accession>A0A4Q7DZV9</accession>
<protein>
    <recommendedName>
        <fullName evidence="6">Cysteine-rich CPCC domain-containing protein</fullName>
    </recommendedName>
</protein>
<evidence type="ECO:0000313" key="4">
    <source>
        <dbReference type="EMBL" id="RZM72703.1"/>
    </source>
</evidence>
<organism evidence="4 5">
    <name type="scientific">Pseudoalteromonas rubra</name>
    <dbReference type="NCBI Taxonomy" id="43658"/>
    <lineage>
        <taxon>Bacteria</taxon>
        <taxon>Pseudomonadati</taxon>
        <taxon>Pseudomonadota</taxon>
        <taxon>Gammaproteobacteria</taxon>
        <taxon>Alteromonadales</taxon>
        <taxon>Pseudoalteromonadaceae</taxon>
        <taxon>Pseudoalteromonas</taxon>
    </lineage>
</organism>
<evidence type="ECO:0000259" key="3">
    <source>
        <dbReference type="Pfam" id="PF14206"/>
    </source>
</evidence>
<dbReference type="InterPro" id="IPR035905">
    <property type="entry name" value="Barstar-like_sf"/>
</dbReference>
<evidence type="ECO:0000256" key="1">
    <source>
        <dbReference type="ARBA" id="ARBA00006845"/>
    </source>
</evidence>
<dbReference type="Pfam" id="PF01337">
    <property type="entry name" value="Barstar"/>
    <property type="match status" value="1"/>
</dbReference>
<reference evidence="4 5" key="1">
    <citation type="submission" date="2018-01" db="EMBL/GenBank/DDBJ databases">
        <title>Co-occurrence of chitin degradation, pigmentation and bioactivity in marine Pseudoalteromonas.</title>
        <authorList>
            <person name="Paulsen S."/>
            <person name="Gram L."/>
            <person name="Machado H."/>
        </authorList>
    </citation>
    <scope>NUCLEOTIDE SEQUENCE [LARGE SCALE GENOMIC DNA]</scope>
    <source>
        <strain evidence="4 5">S1946</strain>
    </source>
</reference>